<reference evidence="1" key="1">
    <citation type="submission" date="2020-03" db="EMBL/GenBank/DDBJ databases">
        <title>The deep terrestrial virosphere.</title>
        <authorList>
            <person name="Holmfeldt K."/>
            <person name="Nilsson E."/>
            <person name="Simone D."/>
            <person name="Lopez-Fernandez M."/>
            <person name="Wu X."/>
            <person name="de Brujin I."/>
            <person name="Lundin D."/>
            <person name="Andersson A."/>
            <person name="Bertilsson S."/>
            <person name="Dopson M."/>
        </authorList>
    </citation>
    <scope>NUCLEOTIDE SEQUENCE</scope>
    <source>
        <strain evidence="1">TM448A00171</strain>
        <strain evidence="2">TM448B00200</strain>
    </source>
</reference>
<gene>
    <name evidence="1" type="ORF">TM448A00171_0036</name>
    <name evidence="2" type="ORF">TM448B00200_0051</name>
</gene>
<dbReference type="EMBL" id="MT144599">
    <property type="protein sequence ID" value="QJH94344.1"/>
    <property type="molecule type" value="Genomic_DNA"/>
</dbReference>
<dbReference type="EMBL" id="MT143984">
    <property type="protein sequence ID" value="QJA45017.1"/>
    <property type="molecule type" value="Genomic_DNA"/>
</dbReference>
<sequence length="165" mass="18664">MIAKKDSKIVDVIDLPVTSTAPVSEKNYKPFLEITEPSVVVDPFEVKNWPGQYEKHWCLEKKVSHGRKGDWVVVDRTHPDFKGIEVPIDQSPDQTFIRYMDVILCCMRKETAIKKRDALNAKVKNKTEAVTNKYRAGVGKLAKATGAGGSRREAMQVMDTIEKEE</sequence>
<accession>A0A6H1ZCB1</accession>
<dbReference type="AlphaFoldDB" id="A0A6H1ZCB1"/>
<proteinExistence type="predicted"/>
<organism evidence="1">
    <name type="scientific">viral metagenome</name>
    <dbReference type="NCBI Taxonomy" id="1070528"/>
    <lineage>
        <taxon>unclassified sequences</taxon>
        <taxon>metagenomes</taxon>
        <taxon>organismal metagenomes</taxon>
    </lineage>
</organism>
<name>A0A6H1ZCB1_9ZZZZ</name>
<evidence type="ECO:0000313" key="1">
    <source>
        <dbReference type="EMBL" id="QJA45017.1"/>
    </source>
</evidence>
<protein>
    <submittedName>
        <fullName evidence="1">Uncharacterized protein</fullName>
    </submittedName>
</protein>
<evidence type="ECO:0000313" key="2">
    <source>
        <dbReference type="EMBL" id="QJH94344.1"/>
    </source>
</evidence>